<dbReference type="InterPro" id="IPR050742">
    <property type="entry name" value="Helicase_Restrict-Modif_Enz"/>
</dbReference>
<dbReference type="GO" id="GO:0006304">
    <property type="term" value="P:DNA modification"/>
    <property type="evidence" value="ECO:0007669"/>
    <property type="project" value="InterPro"/>
</dbReference>
<organism evidence="3 4">
    <name type="scientific">Marinilabilia salmonicolor</name>
    <dbReference type="NCBI Taxonomy" id="989"/>
    <lineage>
        <taxon>Bacteria</taxon>
        <taxon>Pseudomonadati</taxon>
        <taxon>Bacteroidota</taxon>
        <taxon>Bacteroidia</taxon>
        <taxon>Marinilabiliales</taxon>
        <taxon>Marinilabiliaceae</taxon>
        <taxon>Marinilabilia</taxon>
    </lineage>
</organism>
<accession>A0A368UQ24</accession>
<dbReference type="InterPro" id="IPR006935">
    <property type="entry name" value="Helicase/UvrB_N"/>
</dbReference>
<name>A0A368UQ24_9BACT</name>
<dbReference type="GO" id="GO:0005524">
    <property type="term" value="F:ATP binding"/>
    <property type="evidence" value="ECO:0007669"/>
    <property type="project" value="InterPro"/>
</dbReference>
<dbReference type="CDD" id="cd18799">
    <property type="entry name" value="SF2_C_EcoAI-like"/>
    <property type="match status" value="1"/>
</dbReference>
<feature type="domain" description="Helicase ATP-binding" evidence="2">
    <location>
        <begin position="182"/>
        <end position="342"/>
    </location>
</feature>
<dbReference type="GO" id="GO:0005829">
    <property type="term" value="C:cytosol"/>
    <property type="evidence" value="ECO:0007669"/>
    <property type="project" value="TreeGrafter"/>
</dbReference>
<dbReference type="PROSITE" id="PS51192">
    <property type="entry name" value="HELICASE_ATP_BIND_1"/>
    <property type="match status" value="1"/>
</dbReference>
<dbReference type="AlphaFoldDB" id="A0A368UQ24"/>
<dbReference type="InterPro" id="IPR013670">
    <property type="entry name" value="EcoEI_R_C_dom"/>
</dbReference>
<dbReference type="Proteomes" id="UP000252733">
    <property type="component" value="Unassembled WGS sequence"/>
</dbReference>
<dbReference type="InterPro" id="IPR027417">
    <property type="entry name" value="P-loop_NTPase"/>
</dbReference>
<dbReference type="InterPro" id="IPR001650">
    <property type="entry name" value="Helicase_C-like"/>
</dbReference>
<comment type="caution">
    <text evidence="3">The sequence shown here is derived from an EMBL/GenBank/DDBJ whole genome shotgun (WGS) entry which is preliminary data.</text>
</comment>
<gene>
    <name evidence="3" type="ORF">DFO77_13435</name>
</gene>
<evidence type="ECO:0000313" key="3">
    <source>
        <dbReference type="EMBL" id="RCW28921.1"/>
    </source>
</evidence>
<reference evidence="3 4" key="1">
    <citation type="submission" date="2018-07" db="EMBL/GenBank/DDBJ databases">
        <title>Freshwater and sediment microbial communities from various areas in North America, analyzing microbe dynamics in response to fracking.</title>
        <authorList>
            <person name="Lamendella R."/>
        </authorList>
    </citation>
    <scope>NUCLEOTIDE SEQUENCE [LARGE SCALE GENOMIC DNA]</scope>
    <source>
        <strain evidence="3 4">160A</strain>
    </source>
</reference>
<dbReference type="PANTHER" id="PTHR47396:SF1">
    <property type="entry name" value="ATP-DEPENDENT HELICASE IRC3-RELATED"/>
    <property type="match status" value="1"/>
</dbReference>
<feature type="region of interest" description="Disordered" evidence="1">
    <location>
        <begin position="546"/>
        <end position="613"/>
    </location>
</feature>
<dbReference type="CDD" id="cd18032">
    <property type="entry name" value="DEXHc_RE_I_III_res"/>
    <property type="match status" value="1"/>
</dbReference>
<feature type="compositionally biased region" description="Acidic residues" evidence="1">
    <location>
        <begin position="564"/>
        <end position="591"/>
    </location>
</feature>
<dbReference type="Pfam" id="PF08463">
    <property type="entry name" value="EcoEI_R_C"/>
    <property type="match status" value="1"/>
</dbReference>
<dbReference type="EMBL" id="QPIZ01000034">
    <property type="protein sequence ID" value="RCW28921.1"/>
    <property type="molecule type" value="Genomic_DNA"/>
</dbReference>
<dbReference type="InterPro" id="IPR014001">
    <property type="entry name" value="Helicase_ATP-bd"/>
</dbReference>
<dbReference type="Pfam" id="PF04851">
    <property type="entry name" value="ResIII"/>
    <property type="match status" value="1"/>
</dbReference>
<dbReference type="NCBIfam" id="NF046051">
    <property type="entry name" value="restrict_EcoAI"/>
    <property type="match status" value="1"/>
</dbReference>
<dbReference type="Gene3D" id="3.90.1570.30">
    <property type="match status" value="1"/>
</dbReference>
<evidence type="ECO:0000313" key="4">
    <source>
        <dbReference type="Proteomes" id="UP000252733"/>
    </source>
</evidence>
<dbReference type="Gene3D" id="3.40.50.300">
    <property type="entry name" value="P-loop containing nucleotide triphosphate hydrolases"/>
    <property type="match status" value="2"/>
</dbReference>
<protein>
    <submittedName>
        <fullName evidence="3">Type I restriction enzyme R subunit</fullName>
    </submittedName>
</protein>
<evidence type="ECO:0000256" key="1">
    <source>
        <dbReference type="SAM" id="MobiDB-lite"/>
    </source>
</evidence>
<dbReference type="SMART" id="SM00487">
    <property type="entry name" value="DEXDc"/>
    <property type="match status" value="1"/>
</dbReference>
<keyword evidence="4" id="KW-1185">Reference proteome</keyword>
<dbReference type="GO" id="GO:0003677">
    <property type="term" value="F:DNA binding"/>
    <property type="evidence" value="ECO:0007669"/>
    <property type="project" value="InterPro"/>
</dbReference>
<sequence>MMSKKDLSEQDIRTKYITPAIEKAGWDKMTQLGEDVALTDGKIFIRGKMFARGKLKRADYVLYYKPNIPVAIVEAKDNKHTVRQGIQQALGYRELLKDVPCVYSSNGDGFFEHDFTASNGKVEREIGLDEFPSPEELWKRYKKLKGIEEETETTVAEQDYFFDSSGKKPRYYQQIAINRIVESIGKGENRILLVLATGTGKTYVAFQTIYRLWKSGMKKRILFLADRNALINQTVTGDFKHFGEAMTVIRKKKINKSYEIYLSLYQGLTGYNEDKDAFREFSRDFFDLVVIDECHRGSASEDSAWREILEYFDSATHIGLTATPKETSQVSNIDYFGDPIYTYSLKQGIDDGFLAPYQVLRIGINVDLEGWRPEDGKTDKDGNLVDDREYNIRDYDRNLVIEERTETVAKKLTEYLRKNDRFAKAIIFCVDIDHAERMAEALRNHNQDLVTKNAKYVMQITGDNEEGKRELHPFQNEESRYPVLVTTSKMLTTGVDAPTCKLIVLDANIGSMTEFKQIIGRGTRLSPEFGKYFFTIIDFRNNASKFSDPAFDGPPIQDERFGEYDEIDVPEPDNTDQTDEETEEPNPEDFQDTDKDTGNETGGGEIGDPPPRKVYVNDVEVRVLNERVQYYGHDGKLTTQSLEDFTKQNVLKQFKSINDFLQKWQTSDKKKAIIEELEEQGVLLFELQKEVEKKTGKELDPFDLICHIAFEMPPLTRKERAENVKKRNYFAKYGDNARKVLENLLDKYADEGVENIESLQVLKLEPLNDFGTPREIFKYFGDKQAFLNAIKDLENEIYSIA</sequence>
<dbReference type="PANTHER" id="PTHR47396">
    <property type="entry name" value="TYPE I RESTRICTION ENZYME ECOKI R PROTEIN"/>
    <property type="match status" value="1"/>
</dbReference>
<dbReference type="SUPFAM" id="SSF52540">
    <property type="entry name" value="P-loop containing nucleoside triphosphate hydrolases"/>
    <property type="match status" value="1"/>
</dbReference>
<proteinExistence type="predicted"/>
<dbReference type="Pfam" id="PF00271">
    <property type="entry name" value="Helicase_C"/>
    <property type="match status" value="1"/>
</dbReference>
<evidence type="ECO:0000259" key="2">
    <source>
        <dbReference type="PROSITE" id="PS51192"/>
    </source>
</evidence>
<dbReference type="GO" id="GO:0016787">
    <property type="term" value="F:hydrolase activity"/>
    <property type="evidence" value="ECO:0007669"/>
    <property type="project" value="InterPro"/>
</dbReference>